<organism evidence="1">
    <name type="scientific">Amphimedon queenslandica</name>
    <name type="common">Sponge</name>
    <dbReference type="NCBI Taxonomy" id="400682"/>
    <lineage>
        <taxon>Eukaryota</taxon>
        <taxon>Metazoa</taxon>
        <taxon>Porifera</taxon>
        <taxon>Demospongiae</taxon>
        <taxon>Heteroscleromorpha</taxon>
        <taxon>Haplosclerida</taxon>
        <taxon>Niphatidae</taxon>
        <taxon>Amphimedon</taxon>
    </lineage>
</organism>
<dbReference type="PROSITE" id="PS51257">
    <property type="entry name" value="PROKAR_LIPOPROTEIN"/>
    <property type="match status" value="1"/>
</dbReference>
<sequence length="35" mass="4093">MKKIRPKAWATYQLHFGGISCVRAWRDFSDLYSCG</sequence>
<accession>A0A1X7VXS8</accession>
<dbReference type="EnsemblMetazoa" id="Aqu2.1.44229_001">
    <property type="protein sequence ID" value="Aqu2.1.44229_001"/>
    <property type="gene ID" value="Aqu2.1.44229"/>
</dbReference>
<reference evidence="1" key="1">
    <citation type="submission" date="2017-05" db="UniProtKB">
        <authorList>
            <consortium name="EnsemblMetazoa"/>
        </authorList>
    </citation>
    <scope>IDENTIFICATION</scope>
</reference>
<dbReference type="InParanoid" id="A0A1X7VXS8"/>
<proteinExistence type="predicted"/>
<evidence type="ECO:0000313" key="1">
    <source>
        <dbReference type="EnsemblMetazoa" id="Aqu2.1.44229_001"/>
    </source>
</evidence>
<name>A0A1X7VXS8_AMPQE</name>
<dbReference type="AlphaFoldDB" id="A0A1X7VXS8"/>
<protein>
    <submittedName>
        <fullName evidence="1">Uncharacterized protein</fullName>
    </submittedName>
</protein>